<gene>
    <name evidence="1" type="ORF">CcCBS67573_g01812</name>
</gene>
<sequence length="89" mass="10032">MYGACVNGLFDKVEKGSCAQQFLAFKKCLQQVCVLLFSIWGPFVRSFENGPDSFLFAESKARVISTPMLEINRSHSTKTKPSKQRAFSF</sequence>
<proteinExistence type="predicted"/>
<reference evidence="1 2" key="1">
    <citation type="journal article" date="2019" name="Sci. Rep.">
        <title>Comparative genomics of chytrid fungi reveal insights into the obligate biotrophic and pathogenic lifestyle of Synchytrium endobioticum.</title>
        <authorList>
            <person name="van de Vossenberg B.T.L.H."/>
            <person name="Warris S."/>
            <person name="Nguyen H.D.T."/>
            <person name="van Gent-Pelzer M.P.E."/>
            <person name="Joly D.L."/>
            <person name="van de Geest H.C."/>
            <person name="Bonants P.J.M."/>
            <person name="Smith D.S."/>
            <person name="Levesque C.A."/>
            <person name="van der Lee T.A.J."/>
        </authorList>
    </citation>
    <scope>NUCLEOTIDE SEQUENCE [LARGE SCALE GENOMIC DNA]</scope>
    <source>
        <strain evidence="1 2">CBS 675.73</strain>
    </source>
</reference>
<dbReference type="AlphaFoldDB" id="A0A507FKH8"/>
<evidence type="ECO:0000313" key="1">
    <source>
        <dbReference type="EMBL" id="TPX76909.1"/>
    </source>
</evidence>
<dbReference type="Proteomes" id="UP000320333">
    <property type="component" value="Unassembled WGS sequence"/>
</dbReference>
<organism evidence="1 2">
    <name type="scientific">Chytriomyces confervae</name>
    <dbReference type="NCBI Taxonomy" id="246404"/>
    <lineage>
        <taxon>Eukaryota</taxon>
        <taxon>Fungi</taxon>
        <taxon>Fungi incertae sedis</taxon>
        <taxon>Chytridiomycota</taxon>
        <taxon>Chytridiomycota incertae sedis</taxon>
        <taxon>Chytridiomycetes</taxon>
        <taxon>Chytridiales</taxon>
        <taxon>Chytriomycetaceae</taxon>
        <taxon>Chytriomyces</taxon>
    </lineage>
</organism>
<dbReference type="OrthoDB" id="3821113at2759"/>
<dbReference type="EMBL" id="QEAP01000033">
    <property type="protein sequence ID" value="TPX76909.1"/>
    <property type="molecule type" value="Genomic_DNA"/>
</dbReference>
<accession>A0A507FKH8</accession>
<keyword evidence="2" id="KW-1185">Reference proteome</keyword>
<evidence type="ECO:0000313" key="2">
    <source>
        <dbReference type="Proteomes" id="UP000320333"/>
    </source>
</evidence>
<comment type="caution">
    <text evidence="1">The sequence shown here is derived from an EMBL/GenBank/DDBJ whole genome shotgun (WGS) entry which is preliminary data.</text>
</comment>
<name>A0A507FKH8_9FUNG</name>
<protein>
    <submittedName>
        <fullName evidence="1">Uncharacterized protein</fullName>
    </submittedName>
</protein>